<dbReference type="HAMAP" id="MF_01405">
    <property type="entry name" value="Non_canon_purine_NTPase"/>
    <property type="match status" value="1"/>
</dbReference>
<evidence type="ECO:0000256" key="3">
    <source>
        <dbReference type="ARBA" id="ARBA00011738"/>
    </source>
</evidence>
<gene>
    <name evidence="18" type="ORF">UFOPK2969_01084</name>
    <name evidence="17" type="ORF">UFOPK3331_01082</name>
</gene>
<evidence type="ECO:0000256" key="9">
    <source>
        <dbReference type="ARBA" id="ARBA00051875"/>
    </source>
</evidence>
<evidence type="ECO:0000256" key="14">
    <source>
        <dbReference type="ARBA" id="ARBA00078805"/>
    </source>
</evidence>
<dbReference type="GO" id="GO:0035870">
    <property type="term" value="F:dITP diphosphatase activity"/>
    <property type="evidence" value="ECO:0007669"/>
    <property type="project" value="UniProtKB-ARBA"/>
</dbReference>
<evidence type="ECO:0000256" key="1">
    <source>
        <dbReference type="ARBA" id="ARBA00001946"/>
    </source>
</evidence>
<dbReference type="AlphaFoldDB" id="A0A6J6XKX2"/>
<evidence type="ECO:0000256" key="6">
    <source>
        <dbReference type="ARBA" id="ARBA00022801"/>
    </source>
</evidence>
<keyword evidence="5" id="KW-0547">Nucleotide-binding</keyword>
<evidence type="ECO:0000256" key="11">
    <source>
        <dbReference type="ARBA" id="ARBA00066468"/>
    </source>
</evidence>
<evidence type="ECO:0000313" key="18">
    <source>
        <dbReference type="EMBL" id="CAB4794557.1"/>
    </source>
</evidence>
<dbReference type="GO" id="GO:0005829">
    <property type="term" value="C:cytosol"/>
    <property type="evidence" value="ECO:0007669"/>
    <property type="project" value="TreeGrafter"/>
</dbReference>
<sequence>MVGQRLVCASANPDKVREIEAILLNCGVVLESRPTEIADVEENADTLEGNARLKASAIALATGCAALADDTGLEVDVLGGAPGVRSARYAGEPSDADANIEKLLNELLAVGATTAQQRRARFRTVVLVQWSDGTETIATGAVEGHIALERVGDGGFGYDPLFIPDEGNGRTFAQMSADEKHAMSHRGRALRTLAKELS</sequence>
<comment type="subunit">
    <text evidence="3">Homodimer.</text>
</comment>
<name>A0A6J6XKX2_9ZZZZ</name>
<dbReference type="GO" id="GO:0046872">
    <property type="term" value="F:metal ion binding"/>
    <property type="evidence" value="ECO:0007669"/>
    <property type="project" value="UniProtKB-KW"/>
</dbReference>
<dbReference type="GO" id="GO:0017111">
    <property type="term" value="F:ribonucleoside triphosphate phosphatase activity"/>
    <property type="evidence" value="ECO:0007669"/>
    <property type="project" value="InterPro"/>
</dbReference>
<evidence type="ECO:0000256" key="10">
    <source>
        <dbReference type="ARBA" id="ARBA00052017"/>
    </source>
</evidence>
<evidence type="ECO:0000256" key="4">
    <source>
        <dbReference type="ARBA" id="ARBA00022723"/>
    </source>
</evidence>
<comment type="catalytic activity">
    <reaction evidence="10">
        <text>XTP + H2O = XMP + diphosphate + H(+)</text>
        <dbReference type="Rhea" id="RHEA:28610"/>
        <dbReference type="ChEBI" id="CHEBI:15377"/>
        <dbReference type="ChEBI" id="CHEBI:15378"/>
        <dbReference type="ChEBI" id="CHEBI:33019"/>
        <dbReference type="ChEBI" id="CHEBI:57464"/>
        <dbReference type="ChEBI" id="CHEBI:61314"/>
        <dbReference type="EC" id="3.6.1.66"/>
    </reaction>
</comment>
<dbReference type="FunFam" id="3.90.950.10:FF:000001">
    <property type="entry name" value="dITP/XTP pyrophosphatase"/>
    <property type="match status" value="1"/>
</dbReference>
<reference evidence="18" key="1">
    <citation type="submission" date="2020-05" db="EMBL/GenBank/DDBJ databases">
        <authorList>
            <person name="Chiriac C."/>
            <person name="Salcher M."/>
            <person name="Ghai R."/>
            <person name="Kavagutti S V."/>
        </authorList>
    </citation>
    <scope>NUCLEOTIDE SEQUENCE</scope>
</reference>
<comment type="cofactor">
    <cofactor evidence="1">
        <name>Mg(2+)</name>
        <dbReference type="ChEBI" id="CHEBI:18420"/>
    </cofactor>
</comment>
<comment type="catalytic activity">
    <reaction evidence="9">
        <text>dITP + H2O = dIMP + diphosphate + H(+)</text>
        <dbReference type="Rhea" id="RHEA:28342"/>
        <dbReference type="ChEBI" id="CHEBI:15377"/>
        <dbReference type="ChEBI" id="CHEBI:15378"/>
        <dbReference type="ChEBI" id="CHEBI:33019"/>
        <dbReference type="ChEBI" id="CHEBI:61194"/>
        <dbReference type="ChEBI" id="CHEBI:61382"/>
        <dbReference type="EC" id="3.6.1.66"/>
    </reaction>
</comment>
<evidence type="ECO:0000256" key="8">
    <source>
        <dbReference type="ARBA" id="ARBA00023080"/>
    </source>
</evidence>
<dbReference type="InterPro" id="IPR029001">
    <property type="entry name" value="ITPase-like_fam"/>
</dbReference>
<dbReference type="CDD" id="cd00515">
    <property type="entry name" value="HAM1"/>
    <property type="match status" value="1"/>
</dbReference>
<evidence type="ECO:0000256" key="12">
    <source>
        <dbReference type="ARBA" id="ARBA00071289"/>
    </source>
</evidence>
<evidence type="ECO:0000313" key="17">
    <source>
        <dbReference type="EMBL" id="CAB4342075.1"/>
    </source>
</evidence>
<dbReference type="GO" id="GO:0036220">
    <property type="term" value="F:ITP diphosphatase activity"/>
    <property type="evidence" value="ECO:0007669"/>
    <property type="project" value="UniProtKB-EC"/>
</dbReference>
<evidence type="ECO:0000256" key="13">
    <source>
        <dbReference type="ARBA" id="ARBA00075987"/>
    </source>
</evidence>
<dbReference type="GO" id="GO:0000166">
    <property type="term" value="F:nucleotide binding"/>
    <property type="evidence" value="ECO:0007669"/>
    <property type="project" value="UniProtKB-KW"/>
</dbReference>
<protein>
    <recommendedName>
        <fullName evidence="12">dITP/XTP pyrophosphatase</fullName>
        <ecNumber evidence="11">3.6.1.66</ecNumber>
    </recommendedName>
    <alternativeName>
        <fullName evidence="13">Non-canonical purine NTP pyrophosphatase</fullName>
    </alternativeName>
    <alternativeName>
        <fullName evidence="14">Non-standard purine NTP pyrophosphatase</fullName>
    </alternativeName>
    <alternativeName>
        <fullName evidence="16">Nucleoside-triphosphate diphosphatase</fullName>
    </alternativeName>
    <alternativeName>
        <fullName evidence="15">Nucleoside-triphosphate pyrophosphatase</fullName>
    </alternativeName>
</protein>
<dbReference type="NCBIfam" id="TIGR00042">
    <property type="entry name" value="RdgB/HAM1 family non-canonical purine NTP pyrophosphatase"/>
    <property type="match status" value="1"/>
</dbReference>
<keyword evidence="7" id="KW-0460">Magnesium</keyword>
<accession>A0A6J6XKX2</accession>
<proteinExistence type="inferred from homology"/>
<dbReference type="GO" id="GO:0009146">
    <property type="term" value="P:purine nucleoside triphosphate catabolic process"/>
    <property type="evidence" value="ECO:0007669"/>
    <property type="project" value="UniProtKB-ARBA"/>
</dbReference>
<dbReference type="InterPro" id="IPR002637">
    <property type="entry name" value="RdgB/HAM1"/>
</dbReference>
<comment type="similarity">
    <text evidence="2">Belongs to the HAM1 NTPase family.</text>
</comment>
<dbReference type="SUPFAM" id="SSF52972">
    <property type="entry name" value="ITPase-like"/>
    <property type="match status" value="1"/>
</dbReference>
<dbReference type="EC" id="3.6.1.66" evidence="11"/>
<evidence type="ECO:0000256" key="16">
    <source>
        <dbReference type="ARBA" id="ARBA00083635"/>
    </source>
</evidence>
<organism evidence="18">
    <name type="scientific">freshwater metagenome</name>
    <dbReference type="NCBI Taxonomy" id="449393"/>
    <lineage>
        <taxon>unclassified sequences</taxon>
        <taxon>metagenomes</taxon>
        <taxon>ecological metagenomes</taxon>
    </lineage>
</organism>
<dbReference type="GO" id="GO:0036222">
    <property type="term" value="F:XTP diphosphatase activity"/>
    <property type="evidence" value="ECO:0007669"/>
    <property type="project" value="UniProtKB-ARBA"/>
</dbReference>
<keyword evidence="4" id="KW-0479">Metal-binding</keyword>
<dbReference type="InterPro" id="IPR020922">
    <property type="entry name" value="dITP/XTP_pyrophosphatase"/>
</dbReference>
<keyword evidence="8" id="KW-0546">Nucleotide metabolism</keyword>
<evidence type="ECO:0000256" key="2">
    <source>
        <dbReference type="ARBA" id="ARBA00008023"/>
    </source>
</evidence>
<dbReference type="EMBL" id="CAESAL010000034">
    <property type="protein sequence ID" value="CAB4342075.1"/>
    <property type="molecule type" value="Genomic_DNA"/>
</dbReference>
<evidence type="ECO:0000256" key="7">
    <source>
        <dbReference type="ARBA" id="ARBA00022842"/>
    </source>
</evidence>
<evidence type="ECO:0000256" key="5">
    <source>
        <dbReference type="ARBA" id="ARBA00022741"/>
    </source>
</evidence>
<keyword evidence="6" id="KW-0378">Hydrolase</keyword>
<dbReference type="Gene3D" id="3.90.950.10">
    <property type="match status" value="1"/>
</dbReference>
<evidence type="ECO:0000256" key="15">
    <source>
        <dbReference type="ARBA" id="ARBA00083186"/>
    </source>
</evidence>
<dbReference type="EMBL" id="CAFAAD010000077">
    <property type="protein sequence ID" value="CAB4794557.1"/>
    <property type="molecule type" value="Genomic_DNA"/>
</dbReference>
<dbReference type="PANTHER" id="PTHR11067">
    <property type="entry name" value="INOSINE TRIPHOSPHATE PYROPHOSPHATASE/HAM1 PROTEIN"/>
    <property type="match status" value="1"/>
</dbReference>
<dbReference type="Pfam" id="PF01725">
    <property type="entry name" value="Ham1p_like"/>
    <property type="match status" value="1"/>
</dbReference>
<dbReference type="GO" id="GO:0009117">
    <property type="term" value="P:nucleotide metabolic process"/>
    <property type="evidence" value="ECO:0007669"/>
    <property type="project" value="UniProtKB-KW"/>
</dbReference>
<dbReference type="PANTHER" id="PTHR11067:SF9">
    <property type="entry name" value="INOSINE TRIPHOSPHATE PYROPHOSPHATASE"/>
    <property type="match status" value="1"/>
</dbReference>